<gene>
    <name evidence="2" type="ORF">Nepgr_017393</name>
</gene>
<keyword evidence="1" id="KW-0812">Transmembrane</keyword>
<sequence length="71" mass="8125">MGGYAVYWEFNRIQAKRCWNAYQMHFLLTECWPGAILVWAVESSGLGWLMLYCCLIAVVWAVMMPNGSLCA</sequence>
<dbReference type="AlphaFoldDB" id="A0AAD3XS44"/>
<organism evidence="2 3">
    <name type="scientific">Nepenthes gracilis</name>
    <name type="common">Slender pitcher plant</name>
    <dbReference type="NCBI Taxonomy" id="150966"/>
    <lineage>
        <taxon>Eukaryota</taxon>
        <taxon>Viridiplantae</taxon>
        <taxon>Streptophyta</taxon>
        <taxon>Embryophyta</taxon>
        <taxon>Tracheophyta</taxon>
        <taxon>Spermatophyta</taxon>
        <taxon>Magnoliopsida</taxon>
        <taxon>eudicotyledons</taxon>
        <taxon>Gunneridae</taxon>
        <taxon>Pentapetalae</taxon>
        <taxon>Caryophyllales</taxon>
        <taxon>Nepenthaceae</taxon>
        <taxon>Nepenthes</taxon>
    </lineage>
</organism>
<protein>
    <submittedName>
        <fullName evidence="2">Uncharacterized protein</fullName>
    </submittedName>
</protein>
<keyword evidence="1" id="KW-1133">Transmembrane helix</keyword>
<evidence type="ECO:0000313" key="2">
    <source>
        <dbReference type="EMBL" id="GMH15552.1"/>
    </source>
</evidence>
<feature type="transmembrane region" description="Helical" evidence="1">
    <location>
        <begin position="21"/>
        <end position="40"/>
    </location>
</feature>
<comment type="caution">
    <text evidence="2">The sequence shown here is derived from an EMBL/GenBank/DDBJ whole genome shotgun (WGS) entry which is preliminary data.</text>
</comment>
<keyword evidence="3" id="KW-1185">Reference proteome</keyword>
<evidence type="ECO:0000313" key="3">
    <source>
        <dbReference type="Proteomes" id="UP001279734"/>
    </source>
</evidence>
<keyword evidence="1" id="KW-0472">Membrane</keyword>
<feature type="transmembrane region" description="Helical" evidence="1">
    <location>
        <begin position="46"/>
        <end position="63"/>
    </location>
</feature>
<dbReference type="Proteomes" id="UP001279734">
    <property type="component" value="Unassembled WGS sequence"/>
</dbReference>
<evidence type="ECO:0000256" key="1">
    <source>
        <dbReference type="SAM" id="Phobius"/>
    </source>
</evidence>
<reference evidence="2" key="1">
    <citation type="submission" date="2023-05" db="EMBL/GenBank/DDBJ databases">
        <title>Nepenthes gracilis genome sequencing.</title>
        <authorList>
            <person name="Fukushima K."/>
        </authorList>
    </citation>
    <scope>NUCLEOTIDE SEQUENCE</scope>
    <source>
        <strain evidence="2">SING2019-196</strain>
    </source>
</reference>
<name>A0AAD3XS44_NEPGR</name>
<proteinExistence type="predicted"/>
<accession>A0AAD3XS44</accession>
<dbReference type="EMBL" id="BSYO01000015">
    <property type="protein sequence ID" value="GMH15552.1"/>
    <property type="molecule type" value="Genomic_DNA"/>
</dbReference>